<dbReference type="InterPro" id="IPR036812">
    <property type="entry name" value="NAD(P)_OxRdtase_dom_sf"/>
</dbReference>
<evidence type="ECO:0000313" key="3">
    <source>
        <dbReference type="Proteomes" id="UP000321085"/>
    </source>
</evidence>
<dbReference type="InterPro" id="IPR053135">
    <property type="entry name" value="AKR2_Oxidoreductase"/>
</dbReference>
<protein>
    <submittedName>
        <fullName evidence="2">Oxidoreductase</fullName>
    </submittedName>
</protein>
<evidence type="ECO:0000313" key="2">
    <source>
        <dbReference type="EMBL" id="GEO18425.1"/>
    </source>
</evidence>
<organism evidence="2 3">
    <name type="scientific">Microvirga aerophila</name>
    <dbReference type="NCBI Taxonomy" id="670291"/>
    <lineage>
        <taxon>Bacteria</taxon>
        <taxon>Pseudomonadati</taxon>
        <taxon>Pseudomonadota</taxon>
        <taxon>Alphaproteobacteria</taxon>
        <taxon>Hyphomicrobiales</taxon>
        <taxon>Methylobacteriaceae</taxon>
        <taxon>Microvirga</taxon>
    </lineage>
</organism>
<comment type="caution">
    <text evidence="2">The sequence shown here is derived from an EMBL/GenBank/DDBJ whole genome shotgun (WGS) entry which is preliminary data.</text>
</comment>
<dbReference type="EMBL" id="BJYU01000192">
    <property type="protein sequence ID" value="GEO18425.1"/>
    <property type="molecule type" value="Genomic_DNA"/>
</dbReference>
<evidence type="ECO:0000259" key="1">
    <source>
        <dbReference type="Pfam" id="PF00248"/>
    </source>
</evidence>
<dbReference type="SUPFAM" id="SSF51430">
    <property type="entry name" value="NAD(P)-linked oxidoreductase"/>
    <property type="match status" value="1"/>
</dbReference>
<gene>
    <name evidence="2" type="ORF">MAE02_61210</name>
</gene>
<proteinExistence type="predicted"/>
<dbReference type="Proteomes" id="UP000321085">
    <property type="component" value="Unassembled WGS sequence"/>
</dbReference>
<dbReference type="RefSeq" id="WP_147023007.1">
    <property type="nucleotide sequence ID" value="NZ_BJYU01000192.1"/>
</dbReference>
<sequence length="330" mass="36291">MTIATRRFGRTNWSLSEIGFGAWAIGGSWGNVDEADARASLHAALDAGMTFIDTADVYGDGRSERIIRDVLRERGGERPIVATKAGRRLSPHVADGYTKANLEAFIDRSLANLGVEVLDLVQLHCPPPEVYHRPEVFDALDSLVAAGKIRYYGVSVEKVEEALKAISFPNVTSVQIIYNMFRLRPAELFFPEALRRDVGVIVRVPLASGMLTGKMSAGSQFAADDHRNFNRHGEAFDVGETFSGVPFDVALEAVEELRALVPGNASMAQFALRWILMEEAVSVVIPGARTREQAAANAASSELAPLPAATMERVRDIYRRRIAPHVHHRW</sequence>
<dbReference type="PANTHER" id="PTHR43312">
    <property type="entry name" value="D-THREO-ALDOSE 1-DEHYDROGENASE"/>
    <property type="match status" value="1"/>
</dbReference>
<name>A0A512C2I3_9HYPH</name>
<dbReference type="Pfam" id="PF00248">
    <property type="entry name" value="Aldo_ket_red"/>
    <property type="match status" value="1"/>
</dbReference>
<keyword evidence="3" id="KW-1185">Reference proteome</keyword>
<dbReference type="AlphaFoldDB" id="A0A512C2I3"/>
<feature type="domain" description="NADP-dependent oxidoreductase" evidence="1">
    <location>
        <begin position="17"/>
        <end position="318"/>
    </location>
</feature>
<dbReference type="PANTHER" id="PTHR43312:SF1">
    <property type="entry name" value="NADP-DEPENDENT OXIDOREDUCTASE DOMAIN-CONTAINING PROTEIN"/>
    <property type="match status" value="1"/>
</dbReference>
<reference evidence="2 3" key="1">
    <citation type="submission" date="2019-07" db="EMBL/GenBank/DDBJ databases">
        <title>Whole genome shotgun sequence of Microvirga aerophila NBRC 106136.</title>
        <authorList>
            <person name="Hosoyama A."/>
            <person name="Uohara A."/>
            <person name="Ohji S."/>
            <person name="Ichikawa N."/>
        </authorList>
    </citation>
    <scope>NUCLEOTIDE SEQUENCE [LARGE SCALE GENOMIC DNA]</scope>
    <source>
        <strain evidence="2 3">NBRC 106136</strain>
    </source>
</reference>
<accession>A0A512C2I3</accession>
<dbReference type="Gene3D" id="3.20.20.100">
    <property type="entry name" value="NADP-dependent oxidoreductase domain"/>
    <property type="match status" value="1"/>
</dbReference>
<dbReference type="InterPro" id="IPR023210">
    <property type="entry name" value="NADP_OxRdtase_dom"/>
</dbReference>
<dbReference type="CDD" id="cd19086">
    <property type="entry name" value="AKR_AKR11C1"/>
    <property type="match status" value="1"/>
</dbReference>